<comment type="caution">
    <text evidence="1">The sequence shown here is derived from an EMBL/GenBank/DDBJ whole genome shotgun (WGS) entry which is preliminary data.</text>
</comment>
<accession>A0A0F9LNN3</accession>
<dbReference type="EMBL" id="LAZR01006910">
    <property type="protein sequence ID" value="KKM88811.1"/>
    <property type="molecule type" value="Genomic_DNA"/>
</dbReference>
<proteinExistence type="predicted"/>
<dbReference type="AlphaFoldDB" id="A0A0F9LNN3"/>
<sequence length="107" mass="12136">MKLSHITEARYSGGQDDLKIIAKQLENGMAGTGILDDADEILYDIQQQDGDDAVRQAVKAWNLCFDFINQLTDSNLTKFTSEWVEDQIANYQEQHPGAQMNRMLRGE</sequence>
<name>A0A0F9LNN3_9ZZZZ</name>
<protein>
    <submittedName>
        <fullName evidence="1">Uncharacterized protein</fullName>
    </submittedName>
</protein>
<organism evidence="1">
    <name type="scientific">marine sediment metagenome</name>
    <dbReference type="NCBI Taxonomy" id="412755"/>
    <lineage>
        <taxon>unclassified sequences</taxon>
        <taxon>metagenomes</taxon>
        <taxon>ecological metagenomes</taxon>
    </lineage>
</organism>
<evidence type="ECO:0000313" key="1">
    <source>
        <dbReference type="EMBL" id="KKM88811.1"/>
    </source>
</evidence>
<gene>
    <name evidence="1" type="ORF">LCGC14_1254920</name>
</gene>
<reference evidence="1" key="1">
    <citation type="journal article" date="2015" name="Nature">
        <title>Complex archaea that bridge the gap between prokaryotes and eukaryotes.</title>
        <authorList>
            <person name="Spang A."/>
            <person name="Saw J.H."/>
            <person name="Jorgensen S.L."/>
            <person name="Zaremba-Niedzwiedzka K."/>
            <person name="Martijn J."/>
            <person name="Lind A.E."/>
            <person name="van Eijk R."/>
            <person name="Schleper C."/>
            <person name="Guy L."/>
            <person name="Ettema T.J."/>
        </authorList>
    </citation>
    <scope>NUCLEOTIDE SEQUENCE</scope>
</reference>